<dbReference type="InterPro" id="IPR013328">
    <property type="entry name" value="6PGD_dom2"/>
</dbReference>
<dbReference type="InterPro" id="IPR013131">
    <property type="entry name" value="Mannitol_DH_N"/>
</dbReference>
<feature type="domain" description="Mannitol dehydrogenase C-terminal" evidence="4">
    <location>
        <begin position="289"/>
        <end position="445"/>
    </location>
</feature>
<keyword evidence="6" id="KW-1185">Reference proteome</keyword>
<evidence type="ECO:0000313" key="6">
    <source>
        <dbReference type="Proteomes" id="UP001062901"/>
    </source>
</evidence>
<keyword evidence="1" id="KW-0560">Oxidoreductase</keyword>
<dbReference type="PANTHER" id="PTHR43362:SF1">
    <property type="entry name" value="MANNITOL DEHYDROGENASE 2-RELATED"/>
    <property type="match status" value="1"/>
</dbReference>
<gene>
    <name evidence="5" type="ORF">AA15669_0985</name>
</gene>
<dbReference type="InterPro" id="IPR000669">
    <property type="entry name" value="Mannitol_DH"/>
</dbReference>
<reference evidence="5" key="1">
    <citation type="submission" date="2013-04" db="EMBL/GenBank/DDBJ databases">
        <title>The genome sequencing project of 58 acetic acid bacteria.</title>
        <authorList>
            <person name="Okamoto-Kainuma A."/>
            <person name="Ishikawa M."/>
            <person name="Umino S."/>
            <person name="Koizumi Y."/>
            <person name="Shiwa Y."/>
            <person name="Yoshikawa H."/>
            <person name="Matsutani M."/>
            <person name="Matsushita K."/>
        </authorList>
    </citation>
    <scope>NUCLEOTIDE SEQUENCE</scope>
    <source>
        <strain evidence="5">DSM 15669</strain>
    </source>
</reference>
<protein>
    <submittedName>
        <fullName evidence="5">NADPH-dependent L-sorbose reductase</fullName>
    </submittedName>
</protein>
<proteinExistence type="predicted"/>
<evidence type="ECO:0000313" key="5">
    <source>
        <dbReference type="EMBL" id="GBQ06547.1"/>
    </source>
</evidence>
<feature type="domain" description="Mannitol dehydrogenase N-terminal" evidence="3">
    <location>
        <begin position="27"/>
        <end position="280"/>
    </location>
</feature>
<dbReference type="Gene3D" id="1.10.1040.10">
    <property type="entry name" value="N-(1-d-carboxylethyl)-l-norvaline Dehydrogenase, domain 2"/>
    <property type="match status" value="1"/>
</dbReference>
<evidence type="ECO:0000256" key="1">
    <source>
        <dbReference type="ARBA" id="ARBA00023002"/>
    </source>
</evidence>
<evidence type="ECO:0000256" key="2">
    <source>
        <dbReference type="ARBA" id="ARBA00023027"/>
    </source>
</evidence>
<dbReference type="SUPFAM" id="SSF51735">
    <property type="entry name" value="NAD(P)-binding Rossmann-fold domains"/>
    <property type="match status" value="1"/>
</dbReference>
<dbReference type="Gene3D" id="3.40.50.720">
    <property type="entry name" value="NAD(P)-binding Rossmann-like Domain"/>
    <property type="match status" value="1"/>
</dbReference>
<dbReference type="Proteomes" id="UP001062901">
    <property type="component" value="Unassembled WGS sequence"/>
</dbReference>
<dbReference type="SUPFAM" id="SSF48179">
    <property type="entry name" value="6-phosphogluconate dehydrogenase C-terminal domain-like"/>
    <property type="match status" value="1"/>
</dbReference>
<sequence>MLTYDTLTSLPADVAGPSYALDAVTPGIIHFGVGNFFRAHLAYYIDRALALPDSQHWGIIGVGLRAGERSEKKEKDFAAQHGLYSLTETATDGTRHTRVMGALRDYLLAPREPETVLDLLAAPSTKIASLTITEGGYNIDETTGQFRLSFPPVQEDLADPTHPKTVFGFIVEGLRRRRDAGHGGLTILSCDNLRQNGEVSRKAFLGYARAVDGELAEWIEANVTFPNAMVDRITPSVSAETAAKLNKQSGLDDLKPLLAEDFTQWVVEDKFAAGRPALEKVGVQFSDAVADYEHAKIRMLNASHLIISAAGMLQNVPLVDQVLAEPKVRQFVDEVLDRDVIPTLHAPEGVDLREYKQTILNRFANPALADQVARIAADSTSKAQVFWTETVRSVLSRDHDHTRVAYFLALQLELMRGRQEDGQSFDLPEPVLTDEQRNIARSDDYRASLALPGFDSWRDLLTSKVEDDIVAFRQAIREKGVLESLPL</sequence>
<evidence type="ECO:0000259" key="4">
    <source>
        <dbReference type="Pfam" id="PF08125"/>
    </source>
</evidence>
<dbReference type="EMBL" id="BAQD01000012">
    <property type="protein sequence ID" value="GBQ06547.1"/>
    <property type="molecule type" value="Genomic_DNA"/>
</dbReference>
<dbReference type="PROSITE" id="PS00974">
    <property type="entry name" value="MANNITOL_DHGENASE"/>
    <property type="match status" value="1"/>
</dbReference>
<accession>A0ABQ0NYF6</accession>
<dbReference type="InterPro" id="IPR050988">
    <property type="entry name" value="Mannitol_DH/Oxidoreductase"/>
</dbReference>
<comment type="caution">
    <text evidence="5">The sequence shown here is derived from an EMBL/GenBank/DDBJ whole genome shotgun (WGS) entry which is preliminary data.</text>
</comment>
<dbReference type="InterPro" id="IPR013118">
    <property type="entry name" value="Mannitol_DH_C"/>
</dbReference>
<dbReference type="PANTHER" id="PTHR43362">
    <property type="entry name" value="MANNITOL DEHYDROGENASE DSF1-RELATED"/>
    <property type="match status" value="1"/>
</dbReference>
<dbReference type="Pfam" id="PF01232">
    <property type="entry name" value="Mannitol_dh"/>
    <property type="match status" value="1"/>
</dbReference>
<organism evidence="5 6">
    <name type="scientific">Saccharibacter floricola DSM 15669</name>
    <dbReference type="NCBI Taxonomy" id="1123227"/>
    <lineage>
        <taxon>Bacteria</taxon>
        <taxon>Pseudomonadati</taxon>
        <taxon>Pseudomonadota</taxon>
        <taxon>Alphaproteobacteria</taxon>
        <taxon>Acetobacterales</taxon>
        <taxon>Acetobacteraceae</taxon>
        <taxon>Saccharibacter</taxon>
    </lineage>
</organism>
<dbReference type="InterPro" id="IPR008927">
    <property type="entry name" value="6-PGluconate_DH-like_C_sf"/>
</dbReference>
<evidence type="ECO:0000259" key="3">
    <source>
        <dbReference type="Pfam" id="PF01232"/>
    </source>
</evidence>
<dbReference type="PRINTS" id="PR00084">
    <property type="entry name" value="MTLDHDRGNASE"/>
</dbReference>
<dbReference type="InterPro" id="IPR036291">
    <property type="entry name" value="NAD(P)-bd_dom_sf"/>
</dbReference>
<dbReference type="RefSeq" id="WP_018979765.1">
    <property type="nucleotide sequence ID" value="NZ_BAQD01000012.1"/>
</dbReference>
<keyword evidence="2" id="KW-0520">NAD</keyword>
<dbReference type="Pfam" id="PF08125">
    <property type="entry name" value="Mannitol_dh_C"/>
    <property type="match status" value="1"/>
</dbReference>
<dbReference type="InterPro" id="IPR023027">
    <property type="entry name" value="Mannitol_DH_CS"/>
</dbReference>
<name>A0ABQ0NYF6_9PROT</name>